<evidence type="ECO:0000313" key="3">
    <source>
        <dbReference type="EMBL" id="MBM6920078.1"/>
    </source>
</evidence>
<keyword evidence="2" id="KW-0732">Signal</keyword>
<accession>A0A938X512</accession>
<evidence type="ECO:0000313" key="4">
    <source>
        <dbReference type="Proteomes" id="UP000774750"/>
    </source>
</evidence>
<dbReference type="AlphaFoldDB" id="A0A938X512"/>
<proteinExistence type="predicted"/>
<dbReference type="Gene3D" id="2.60.40.10">
    <property type="entry name" value="Immunoglobulins"/>
    <property type="match status" value="1"/>
</dbReference>
<dbReference type="RefSeq" id="WP_204444535.1">
    <property type="nucleotide sequence ID" value="NZ_JACJKY010000003.1"/>
</dbReference>
<comment type="caution">
    <text evidence="3">The sequence shown here is derived from an EMBL/GenBank/DDBJ whole genome shotgun (WGS) entry which is preliminary data.</text>
</comment>
<keyword evidence="1" id="KW-0472">Membrane</keyword>
<dbReference type="InterPro" id="IPR013783">
    <property type="entry name" value="Ig-like_fold"/>
</dbReference>
<evidence type="ECO:0008006" key="5">
    <source>
        <dbReference type="Google" id="ProtNLM"/>
    </source>
</evidence>
<organism evidence="3 4">
    <name type="scientific">Merdimmobilis hominis</name>
    <dbReference type="NCBI Taxonomy" id="2897707"/>
    <lineage>
        <taxon>Bacteria</taxon>
        <taxon>Bacillati</taxon>
        <taxon>Bacillota</taxon>
        <taxon>Clostridia</taxon>
        <taxon>Eubacteriales</taxon>
        <taxon>Oscillospiraceae</taxon>
        <taxon>Merdimmobilis</taxon>
    </lineage>
</organism>
<reference evidence="3" key="2">
    <citation type="journal article" date="2021" name="Sci. Rep.">
        <title>The distribution of antibiotic resistance genes in chicken gut microbiota commensals.</title>
        <authorList>
            <person name="Juricova H."/>
            <person name="Matiasovicova J."/>
            <person name="Kubasova T."/>
            <person name="Cejkova D."/>
            <person name="Rychlik I."/>
        </authorList>
    </citation>
    <scope>NUCLEOTIDE SEQUENCE</scope>
    <source>
        <strain evidence="3">An559</strain>
    </source>
</reference>
<gene>
    <name evidence="3" type="ORF">H6A12_02740</name>
</gene>
<keyword evidence="1" id="KW-1133">Transmembrane helix</keyword>
<evidence type="ECO:0000256" key="1">
    <source>
        <dbReference type="SAM" id="Phobius"/>
    </source>
</evidence>
<reference evidence="3" key="1">
    <citation type="submission" date="2020-08" db="EMBL/GenBank/DDBJ databases">
        <authorList>
            <person name="Cejkova D."/>
            <person name="Kubasova T."/>
            <person name="Jahodarova E."/>
            <person name="Rychlik I."/>
        </authorList>
    </citation>
    <scope>NUCLEOTIDE SEQUENCE</scope>
    <source>
        <strain evidence="3">An559</strain>
    </source>
</reference>
<dbReference type="Proteomes" id="UP000774750">
    <property type="component" value="Unassembled WGS sequence"/>
</dbReference>
<keyword evidence="1" id="KW-0812">Transmembrane</keyword>
<feature type="chain" id="PRO_5037666952" description="Gram-positive pilin subunit D1 N-terminal domain-containing protein" evidence="2">
    <location>
        <begin position="35"/>
        <end position="225"/>
    </location>
</feature>
<protein>
    <recommendedName>
        <fullName evidence="5">Gram-positive pilin subunit D1 N-terminal domain-containing protein</fullName>
    </recommendedName>
</protein>
<evidence type="ECO:0000256" key="2">
    <source>
        <dbReference type="SAM" id="SignalP"/>
    </source>
</evidence>
<keyword evidence="4" id="KW-1185">Reference proteome</keyword>
<sequence length="225" mass="25113">MKKSLPICTRHCRQLVFLVALLTLFVCQSAPAYAREQSGSLQIECKVHHDNDTFFLAGDTYAVVQIATVSVGNAEGSPSFTYQICEAFKAFDCDWDNLTDEELRAKSKALQAYAEKMNLLSIKQTTDQHGQVVFNSLETGLYLVVRTSVSEKNESYQTDPFLVSIPVMIDDTLIYSVTATPKFEYHPVVEQPDTGDTNWLVEGIFWLTTGMSCLLVGLISFKKIG</sequence>
<feature type="signal peptide" evidence="2">
    <location>
        <begin position="1"/>
        <end position="34"/>
    </location>
</feature>
<dbReference type="EMBL" id="JACJKY010000003">
    <property type="protein sequence ID" value="MBM6920078.1"/>
    <property type="molecule type" value="Genomic_DNA"/>
</dbReference>
<feature type="transmembrane region" description="Helical" evidence="1">
    <location>
        <begin position="199"/>
        <end position="221"/>
    </location>
</feature>
<name>A0A938X512_9FIRM</name>